<reference evidence="2" key="1">
    <citation type="submission" date="2021-02" db="EMBL/GenBank/DDBJ databases">
        <authorList>
            <person name="Nowell W R."/>
        </authorList>
    </citation>
    <scope>NUCLEOTIDE SEQUENCE</scope>
</reference>
<evidence type="ECO:0000259" key="1">
    <source>
        <dbReference type="Pfam" id="PF16087"/>
    </source>
</evidence>
<feature type="domain" description="DUF4817" evidence="1">
    <location>
        <begin position="8"/>
        <end position="51"/>
    </location>
</feature>
<feature type="non-terminal residue" evidence="2">
    <location>
        <position position="51"/>
    </location>
</feature>
<gene>
    <name evidence="2" type="ORF">FNK824_LOCUS41294</name>
</gene>
<evidence type="ECO:0000313" key="2">
    <source>
        <dbReference type="EMBL" id="CAF4319594.1"/>
    </source>
</evidence>
<sequence>MSKSFRLSLREKTEIVKWYGIHQNAAEVARQFQNRFDRIPPTSKNILSLVR</sequence>
<protein>
    <recommendedName>
        <fullName evidence="1">DUF4817 domain-containing protein</fullName>
    </recommendedName>
</protein>
<dbReference type="Pfam" id="PF16087">
    <property type="entry name" value="DUF4817"/>
    <property type="match status" value="1"/>
</dbReference>
<evidence type="ECO:0000313" key="3">
    <source>
        <dbReference type="Proteomes" id="UP000663874"/>
    </source>
</evidence>
<dbReference type="AlphaFoldDB" id="A0A820J0H9"/>
<name>A0A820J0H9_9BILA</name>
<dbReference type="Proteomes" id="UP000663874">
    <property type="component" value="Unassembled WGS sequence"/>
</dbReference>
<dbReference type="InterPro" id="IPR032135">
    <property type="entry name" value="DUF4817"/>
</dbReference>
<dbReference type="EMBL" id="CAJOBE010038904">
    <property type="protein sequence ID" value="CAF4319594.1"/>
    <property type="molecule type" value="Genomic_DNA"/>
</dbReference>
<comment type="caution">
    <text evidence="2">The sequence shown here is derived from an EMBL/GenBank/DDBJ whole genome shotgun (WGS) entry which is preliminary data.</text>
</comment>
<organism evidence="2 3">
    <name type="scientific">Rotaria sordida</name>
    <dbReference type="NCBI Taxonomy" id="392033"/>
    <lineage>
        <taxon>Eukaryota</taxon>
        <taxon>Metazoa</taxon>
        <taxon>Spiralia</taxon>
        <taxon>Gnathifera</taxon>
        <taxon>Rotifera</taxon>
        <taxon>Eurotatoria</taxon>
        <taxon>Bdelloidea</taxon>
        <taxon>Philodinida</taxon>
        <taxon>Philodinidae</taxon>
        <taxon>Rotaria</taxon>
    </lineage>
</organism>
<proteinExistence type="predicted"/>
<accession>A0A820J0H9</accession>